<feature type="signal peptide" evidence="4">
    <location>
        <begin position="1"/>
        <end position="18"/>
    </location>
</feature>
<dbReference type="Pfam" id="PF24681">
    <property type="entry name" value="Kelch_KLHDC2_KLHL20_DRC7"/>
    <property type="match status" value="1"/>
</dbReference>
<feature type="region of interest" description="Disordered" evidence="3">
    <location>
        <begin position="524"/>
        <end position="552"/>
    </location>
</feature>
<organism evidence="5 6">
    <name type="scientific">Athelia psychrophila</name>
    <dbReference type="NCBI Taxonomy" id="1759441"/>
    <lineage>
        <taxon>Eukaryota</taxon>
        <taxon>Fungi</taxon>
        <taxon>Dikarya</taxon>
        <taxon>Basidiomycota</taxon>
        <taxon>Agaricomycotina</taxon>
        <taxon>Agaricomycetes</taxon>
        <taxon>Agaricomycetidae</taxon>
        <taxon>Atheliales</taxon>
        <taxon>Atheliaceae</taxon>
        <taxon>Athelia</taxon>
    </lineage>
</organism>
<proteinExistence type="predicted"/>
<evidence type="ECO:0008006" key="7">
    <source>
        <dbReference type="Google" id="ProtNLM"/>
    </source>
</evidence>
<dbReference type="OrthoDB" id="432528at2759"/>
<evidence type="ECO:0000256" key="1">
    <source>
        <dbReference type="ARBA" id="ARBA00022441"/>
    </source>
</evidence>
<dbReference type="STRING" id="436010.A0A166UL66"/>
<feature type="chain" id="PRO_5007880687" description="Galactose oxidase" evidence="4">
    <location>
        <begin position="19"/>
        <end position="1021"/>
    </location>
</feature>
<name>A0A166UL66_9AGAM</name>
<feature type="compositionally biased region" description="Polar residues" evidence="3">
    <location>
        <begin position="873"/>
        <end position="903"/>
    </location>
</feature>
<feature type="compositionally biased region" description="Low complexity" evidence="3">
    <location>
        <begin position="387"/>
        <end position="451"/>
    </location>
</feature>
<reference evidence="5 6" key="1">
    <citation type="journal article" date="2016" name="Mol. Biol. Evol.">
        <title>Comparative Genomics of Early-Diverging Mushroom-Forming Fungi Provides Insights into the Origins of Lignocellulose Decay Capabilities.</title>
        <authorList>
            <person name="Nagy L.G."/>
            <person name="Riley R."/>
            <person name="Tritt A."/>
            <person name="Adam C."/>
            <person name="Daum C."/>
            <person name="Floudas D."/>
            <person name="Sun H."/>
            <person name="Yadav J.S."/>
            <person name="Pangilinan J."/>
            <person name="Larsson K.H."/>
            <person name="Matsuura K."/>
            <person name="Barry K."/>
            <person name="Labutti K."/>
            <person name="Kuo R."/>
            <person name="Ohm R.A."/>
            <person name="Bhattacharya S.S."/>
            <person name="Shirouzu T."/>
            <person name="Yoshinaga Y."/>
            <person name="Martin F.M."/>
            <person name="Grigoriev I.V."/>
            <person name="Hibbett D.S."/>
        </authorList>
    </citation>
    <scope>NUCLEOTIDE SEQUENCE [LARGE SCALE GENOMIC DNA]</scope>
    <source>
        <strain evidence="5 6">CBS 109695</strain>
    </source>
</reference>
<feature type="region of interest" description="Disordered" evidence="3">
    <location>
        <begin position="679"/>
        <end position="756"/>
    </location>
</feature>
<feature type="region of interest" description="Disordered" evidence="3">
    <location>
        <begin position="359"/>
        <end position="451"/>
    </location>
</feature>
<gene>
    <name evidence="5" type="ORF">FIBSPDRAFT_925631</name>
</gene>
<feature type="compositionally biased region" description="Polar residues" evidence="3">
    <location>
        <begin position="842"/>
        <end position="852"/>
    </location>
</feature>
<feature type="region of interest" description="Disordered" evidence="3">
    <location>
        <begin position="869"/>
        <end position="948"/>
    </location>
</feature>
<sequence>MHLLNVLSIFTFGLHAVAQYTDVSRWGQAVAVVEDVLYLHGGKTDPSNGYTYSSAPTTNDLLYLPLNVAFAASSPPWTYISGSSNLSTPQGPTLAWHTLSAFNQATVLVFGGDPGPNGEPTLSTLPDSAILLNVFDELVPAWSTEPKSWAAEPLRRVHHSASSTGGKIWLVGGEKDDGSGNALSDHWVFDPSAPSFTLLPTANGPPDIFGHTSIVLQDGTLIVFGGYSQSLNMLIPFITIWAIDTTQSTLTWTSITVASSTLPTPRRDFAAILLDNNQILIQGGADAALQNVYSDGWVLDVSQSPATWTSVAALEQLGPRYDHYAAPAASQVIFGGGYGPSSAAPAGISIYDPPSTTFVPSFIPPATPNPTQTLPGLPTSNSISGENTGTATPTNTGTSQHGSGTQTGTGSPTQTGVTTGPVTGSGSNTGSGQPTTTQGIPPTSGPTSGTSTAKKTAAIAVGTALGLMALLVGSVVTWYYVKHHRSEPTQDSHFHLLGGNASEDLNGGASSDLLAGGYDREKLRSGPSGPSTWFGHQPSSRMNPAPGLILDDGNRERRDMLADEDTREFGRLGSVYGSGRDGTGGSSFSLRSVGAAIGSMGLGVRGMLSREPSGDVPSFHNRDISEPFSDSLVFTDLDPRDIASARPLNRRETSYGTAQSYHDPFVDTAIQEDVGEDIGEEDAQSDETDDDEATRLTARDSQATLPPTLGLHTLSPLIEQASRSSNGTSTGSSQAQPPSPFESNPRSSYSSIDSRPLRRSLVDSVPLPNVPLARSDSWWDRFKGSSLLERKVSKSRSPPPAVDFRDPNPAPRLVTIQEQSTHSNSPESAEERARRRSQRYSMTSVKTAQTADSAAIERMGGMDVVQRIESNHSHQTMPSTGSGANDSSWLPTSPLSVVASSGPPSYHQDEEERPLVESPLDVESADISDHPSRSSTPPLVAPAPIRPIPVKETVLGRIHAYERRISDEATTSAPLSPGGRNTRQREETPSKSRVTVNYGLAPRASLFVANPDHKNSGSSDS</sequence>
<evidence type="ECO:0000313" key="5">
    <source>
        <dbReference type="EMBL" id="KZP31800.1"/>
    </source>
</evidence>
<accession>A0A166UL66</accession>
<keyword evidence="2" id="KW-0677">Repeat</keyword>
<evidence type="ECO:0000256" key="4">
    <source>
        <dbReference type="SAM" id="SignalP"/>
    </source>
</evidence>
<feature type="compositionally biased region" description="Low complexity" evidence="3">
    <location>
        <begin position="722"/>
        <end position="733"/>
    </location>
</feature>
<evidence type="ECO:0000256" key="3">
    <source>
        <dbReference type="SAM" id="MobiDB-lite"/>
    </source>
</evidence>
<protein>
    <recommendedName>
        <fullName evidence="7">Galactose oxidase</fullName>
    </recommendedName>
</protein>
<feature type="compositionally biased region" description="Polar residues" evidence="3">
    <location>
        <begin position="741"/>
        <end position="753"/>
    </location>
</feature>
<dbReference type="Proteomes" id="UP000076532">
    <property type="component" value="Unassembled WGS sequence"/>
</dbReference>
<feature type="region of interest" description="Disordered" evidence="3">
    <location>
        <begin position="790"/>
        <end position="855"/>
    </location>
</feature>
<feature type="region of interest" description="Disordered" evidence="3">
    <location>
        <begin position="644"/>
        <end position="666"/>
    </location>
</feature>
<feature type="compositionally biased region" description="Polar residues" evidence="3">
    <location>
        <begin position="369"/>
        <end position="386"/>
    </location>
</feature>
<dbReference type="Gene3D" id="2.120.10.80">
    <property type="entry name" value="Kelch-type beta propeller"/>
    <property type="match status" value="2"/>
</dbReference>
<evidence type="ECO:0000313" key="6">
    <source>
        <dbReference type="Proteomes" id="UP000076532"/>
    </source>
</evidence>
<dbReference type="AlphaFoldDB" id="A0A166UL66"/>
<dbReference type="EMBL" id="KV417488">
    <property type="protein sequence ID" value="KZP31800.1"/>
    <property type="molecule type" value="Genomic_DNA"/>
</dbReference>
<dbReference type="InterPro" id="IPR015915">
    <property type="entry name" value="Kelch-typ_b-propeller"/>
</dbReference>
<dbReference type="PANTHER" id="PTHR46093">
    <property type="entry name" value="ACYL-COA-BINDING DOMAIN-CONTAINING PROTEIN 5"/>
    <property type="match status" value="1"/>
</dbReference>
<evidence type="ECO:0000256" key="2">
    <source>
        <dbReference type="ARBA" id="ARBA00022737"/>
    </source>
</evidence>
<feature type="compositionally biased region" description="Acidic residues" evidence="3">
    <location>
        <begin position="679"/>
        <end position="692"/>
    </location>
</feature>
<keyword evidence="4" id="KW-0732">Signal</keyword>
<keyword evidence="1" id="KW-0880">Kelch repeat</keyword>
<dbReference type="PANTHER" id="PTHR46093:SF18">
    <property type="entry name" value="FIBRONECTIN TYPE-III DOMAIN-CONTAINING PROTEIN"/>
    <property type="match status" value="1"/>
</dbReference>
<feature type="compositionally biased region" description="Basic and acidic residues" evidence="3">
    <location>
        <begin position="644"/>
        <end position="653"/>
    </location>
</feature>
<feature type="region of interest" description="Disordered" evidence="3">
    <location>
        <begin position="963"/>
        <end position="994"/>
    </location>
</feature>
<dbReference type="SUPFAM" id="SSF117281">
    <property type="entry name" value="Kelch motif"/>
    <property type="match status" value="1"/>
</dbReference>
<keyword evidence="6" id="KW-1185">Reference proteome</keyword>